<protein>
    <submittedName>
        <fullName evidence="1">Uncharacterized protein</fullName>
    </submittedName>
</protein>
<organism evidence="1">
    <name type="scientific">bioreactor metagenome</name>
    <dbReference type="NCBI Taxonomy" id="1076179"/>
    <lineage>
        <taxon>unclassified sequences</taxon>
        <taxon>metagenomes</taxon>
        <taxon>ecological metagenomes</taxon>
    </lineage>
</organism>
<accession>A0A644SRF4</accession>
<reference evidence="1" key="1">
    <citation type="submission" date="2019-08" db="EMBL/GenBank/DDBJ databases">
        <authorList>
            <person name="Kucharzyk K."/>
            <person name="Murdoch R.W."/>
            <person name="Higgins S."/>
            <person name="Loffler F."/>
        </authorList>
    </citation>
    <scope>NUCLEOTIDE SEQUENCE</scope>
</reference>
<evidence type="ECO:0000313" key="1">
    <source>
        <dbReference type="EMBL" id="MPL57229.1"/>
    </source>
</evidence>
<proteinExistence type="predicted"/>
<dbReference type="EMBL" id="VSSQ01000004">
    <property type="protein sequence ID" value="MPL57229.1"/>
    <property type="molecule type" value="Genomic_DNA"/>
</dbReference>
<sequence length="180" mass="19985">MSLEHINFRLTGDWDACAARGKAGPGGYAPFILMPNPVLRALGRHRRLRRRAVRHENLSLTARQSRDLLLISGRVDVANTPSGLRPFCPLASPRSTPKERFQFPSGTEGNAAIAAGASFPRCAHSGDLPPRRVNARVRFRFGWFPFQPNTTVFYALNKCFAPCACPWLSKSIKIITIADR</sequence>
<gene>
    <name evidence="1" type="ORF">SDC9_02728</name>
</gene>
<name>A0A644SRF4_9ZZZZ</name>
<dbReference type="AlphaFoldDB" id="A0A644SRF4"/>
<comment type="caution">
    <text evidence="1">The sequence shown here is derived from an EMBL/GenBank/DDBJ whole genome shotgun (WGS) entry which is preliminary data.</text>
</comment>